<evidence type="ECO:0000313" key="9">
    <source>
        <dbReference type="EMBL" id="CAH2098296.1"/>
    </source>
</evidence>
<evidence type="ECO:0000313" key="10">
    <source>
        <dbReference type="Proteomes" id="UP001153954"/>
    </source>
</evidence>
<comment type="similarity">
    <text evidence="2">Belongs to the SLX4 family.</text>
</comment>
<evidence type="ECO:0000256" key="5">
    <source>
        <dbReference type="ARBA" id="ARBA00023204"/>
    </source>
</evidence>
<feature type="region of interest" description="Disordered" evidence="8">
    <location>
        <begin position="1040"/>
        <end position="1091"/>
    </location>
</feature>
<evidence type="ECO:0000256" key="6">
    <source>
        <dbReference type="ARBA" id="ARBA00023242"/>
    </source>
</evidence>
<feature type="compositionally biased region" description="Basic residues" evidence="8">
    <location>
        <begin position="25"/>
        <end position="37"/>
    </location>
</feature>
<dbReference type="EMBL" id="CAKOGL010000019">
    <property type="protein sequence ID" value="CAH2098296.1"/>
    <property type="molecule type" value="Genomic_DNA"/>
</dbReference>
<dbReference type="Pfam" id="PF09494">
    <property type="entry name" value="Slx4"/>
    <property type="match status" value="1"/>
</dbReference>
<dbReference type="InterPro" id="IPR018574">
    <property type="entry name" value="Structure-sp_endonuc_su_Slx4"/>
</dbReference>
<comment type="caution">
    <text evidence="9">The sequence shown here is derived from an EMBL/GenBank/DDBJ whole genome shotgun (WGS) entry which is preliminary data.</text>
</comment>
<dbReference type="CDD" id="cd22999">
    <property type="entry name" value="SAP_SLX4"/>
    <property type="match status" value="1"/>
</dbReference>
<dbReference type="GO" id="GO:0000712">
    <property type="term" value="P:resolution of meiotic recombination intermediates"/>
    <property type="evidence" value="ECO:0007669"/>
    <property type="project" value="TreeGrafter"/>
</dbReference>
<protein>
    <recommendedName>
        <fullName evidence="7">Structure-specific endonuclease subunit SLX4</fullName>
    </recommendedName>
</protein>
<feature type="compositionally biased region" description="Low complexity" evidence="8">
    <location>
        <begin position="847"/>
        <end position="857"/>
    </location>
</feature>
<dbReference type="AlphaFoldDB" id="A0AAU9UFG3"/>
<keyword evidence="6" id="KW-0539">Nucleus</keyword>
<dbReference type="Proteomes" id="UP001153954">
    <property type="component" value="Unassembled WGS sequence"/>
</dbReference>
<evidence type="ECO:0000256" key="3">
    <source>
        <dbReference type="ARBA" id="ARBA00022763"/>
    </source>
</evidence>
<feature type="region of interest" description="Disordered" evidence="8">
    <location>
        <begin position="1"/>
        <end position="42"/>
    </location>
</feature>
<dbReference type="GO" id="GO:0006281">
    <property type="term" value="P:DNA repair"/>
    <property type="evidence" value="ECO:0007669"/>
    <property type="project" value="UniProtKB-KW"/>
</dbReference>
<proteinExistence type="inferred from homology"/>
<accession>A0AAU9UFG3</accession>
<dbReference type="GO" id="GO:0006260">
    <property type="term" value="P:DNA replication"/>
    <property type="evidence" value="ECO:0007669"/>
    <property type="project" value="InterPro"/>
</dbReference>
<organism evidence="9 10">
    <name type="scientific">Euphydryas editha</name>
    <name type="common">Edith's checkerspot</name>
    <dbReference type="NCBI Taxonomy" id="104508"/>
    <lineage>
        <taxon>Eukaryota</taxon>
        <taxon>Metazoa</taxon>
        <taxon>Ecdysozoa</taxon>
        <taxon>Arthropoda</taxon>
        <taxon>Hexapoda</taxon>
        <taxon>Insecta</taxon>
        <taxon>Pterygota</taxon>
        <taxon>Neoptera</taxon>
        <taxon>Endopterygota</taxon>
        <taxon>Lepidoptera</taxon>
        <taxon>Glossata</taxon>
        <taxon>Ditrysia</taxon>
        <taxon>Papilionoidea</taxon>
        <taxon>Nymphalidae</taxon>
        <taxon>Nymphalinae</taxon>
        <taxon>Euphydryas</taxon>
    </lineage>
</organism>
<keyword evidence="10" id="KW-1185">Reference proteome</keyword>
<dbReference type="PANTHER" id="PTHR21541:SF3">
    <property type="entry name" value="STRUCTURE-SPECIFIC ENDONUCLEASE SUBUNIT SLX4"/>
    <property type="match status" value="1"/>
</dbReference>
<evidence type="ECO:0000256" key="1">
    <source>
        <dbReference type="ARBA" id="ARBA00004123"/>
    </source>
</evidence>
<evidence type="ECO:0000256" key="2">
    <source>
        <dbReference type="ARBA" id="ARBA00006661"/>
    </source>
</evidence>
<feature type="region of interest" description="Disordered" evidence="8">
    <location>
        <begin position="684"/>
        <end position="705"/>
    </location>
</feature>
<evidence type="ECO:0000256" key="4">
    <source>
        <dbReference type="ARBA" id="ARBA00023172"/>
    </source>
</evidence>
<comment type="subcellular location">
    <subcellularLocation>
        <location evidence="1">Nucleus</location>
    </subcellularLocation>
</comment>
<keyword evidence="4" id="KW-0233">DNA recombination</keyword>
<evidence type="ECO:0000256" key="7">
    <source>
        <dbReference type="ARBA" id="ARBA00029496"/>
    </source>
</evidence>
<name>A0AAU9UFG3_EUPED</name>
<feature type="compositionally biased region" description="Polar residues" evidence="8">
    <location>
        <begin position="794"/>
        <end position="803"/>
    </location>
</feature>
<evidence type="ECO:0000256" key="8">
    <source>
        <dbReference type="SAM" id="MobiDB-lite"/>
    </source>
</evidence>
<keyword evidence="5" id="KW-0234">DNA repair</keyword>
<feature type="region of interest" description="Disordered" evidence="8">
    <location>
        <begin position="780"/>
        <end position="818"/>
    </location>
</feature>
<feature type="compositionally biased region" description="Polar residues" evidence="8">
    <location>
        <begin position="732"/>
        <end position="742"/>
    </location>
</feature>
<feature type="region of interest" description="Disordered" evidence="8">
    <location>
        <begin position="847"/>
        <end position="873"/>
    </location>
</feature>
<sequence>MDDSSSEFQAKKKHNTGPKQIQKSKVSKTKKPIKKIKNQKDIRTLIKNKNSELVSYSKAFDQVCKKSGVDVDSEQLQLAIALSKSLQETEIKSDDSSQESKPLSSQEKTKKIRITLQEYGFRVPNTKVSKDSNKRKRIQKQYKLLLVSDEEKKQIISDRYAEVLAKNIHKSPVKNKTTAKDYTDLEVFYKGTNIIYELMKNDDIFYIKDLFEKPSVITFMLRDWANIPGRPASPKREEKNNNFENIQCTQEELDNILSGSVLAAQSIIDNKCTVNNCNIYRNSESMSQAVVIDVENNIELFTNNEVNDASSSKNNLKFDTKLTVTQKVRSVSPDLFDDDASLTSDDINNHVQILQENITQSKNNVTDCMDLTECVSSAPGKDKTLKNELSLKKVNVTNRKSNDVMDITECVPVCFKQYCVDSIDLTQGYVHTKKENNTHNKTENIEIDLTQSKVDLDVPNINTAAIENESLLDDTIINNDYMEIISNKVSFEEILSSQINSKIENDDNTKKEVAKTECLPSSSKQSAIENIDLTLMTYSTIKKSSRYILTENLNTDVAQTNSYVFPLGERSSINTDDSVDNVIIIEDSEIISNPVVKEENSASQKDLKILKAKDFDKNITDENLKPKNIYSFNINLSKENDTNVEMDLTQSSNSDNGSEIDSTKKEDLLYKLSPVINKELSDTPKDSEFVCNESDKSKEQNEVDNFEDNHEFYNYSEHFDNYSYNCNDNDSAKYNSEDNVQNPDFDDISPSYAENPNNNSCIVINDNECNSLKHLDTNNEDKRNVEDAEGIDLTRSSNSSNETVENKDNPKAPDINNLGKINDISIDYDEMFDDVVSVGSKCVSQTSLKSTNNTLNSSKKDEIPNNEKSSPSQTECFEISDKEFNYSMHQSRHNFDIGGVSILDNVSDFEMHSIKEKKQHSRIGLNRSFSDGDIPTTSVNKICTPKAVFNSKKVLSDTSTPVVTKCVIEEVQNTPRNSDYIIKTQNVTPMMDYESMTSPERNRELEKYGLKPFKRKRAIQLLKHLYEQTHPLVESCDAEECSSPSKRQKYNNESQQYISPGKSKRSPRKSPKKSQRSPINSQKSPRKKEPKLAEFDVENTLYVETKHIPDIKEIKCNQEDWVFQKREKAKVHACKVPLHIAFHNYVSCRQRLREAILRYEPINIDVIHKDLVACGYKYNPKDLLRFLDKKCITVKTADNNTRNRK</sequence>
<gene>
    <name evidence="9" type="ORF">EEDITHA_LOCUS13422</name>
</gene>
<feature type="region of interest" description="Disordered" evidence="8">
    <location>
        <begin position="89"/>
        <end position="108"/>
    </location>
</feature>
<reference evidence="9" key="1">
    <citation type="submission" date="2022-03" db="EMBL/GenBank/DDBJ databases">
        <authorList>
            <person name="Tunstrom K."/>
        </authorList>
    </citation>
    <scope>NUCLEOTIDE SEQUENCE</scope>
</reference>
<dbReference type="GO" id="GO:0033557">
    <property type="term" value="C:Slx1-Slx4 complex"/>
    <property type="evidence" value="ECO:0007669"/>
    <property type="project" value="InterPro"/>
</dbReference>
<dbReference type="PANTHER" id="PTHR21541">
    <property type="entry name" value="BTB POZ DOMAIN CONTAINING 12"/>
    <property type="match status" value="1"/>
</dbReference>
<feature type="region of interest" description="Disordered" evidence="8">
    <location>
        <begin position="729"/>
        <end position="751"/>
    </location>
</feature>
<feature type="compositionally biased region" description="Basic residues" evidence="8">
    <location>
        <begin position="1062"/>
        <end position="1075"/>
    </location>
</feature>
<keyword evidence="3" id="KW-0227">DNA damage</keyword>